<dbReference type="InterPro" id="IPR035437">
    <property type="entry name" value="SNase_OB-fold_sf"/>
</dbReference>
<dbReference type="InterPro" id="IPR010916">
    <property type="entry name" value="TonB_box_CS"/>
</dbReference>
<dbReference type="KEGG" id="blag:BLTE_10890"/>
<evidence type="ECO:0000313" key="3">
    <source>
        <dbReference type="Proteomes" id="UP000266934"/>
    </source>
</evidence>
<organism evidence="2 3">
    <name type="scientific">Blastochloris tepida</name>
    <dbReference type="NCBI Taxonomy" id="2233851"/>
    <lineage>
        <taxon>Bacteria</taxon>
        <taxon>Pseudomonadati</taxon>
        <taxon>Pseudomonadota</taxon>
        <taxon>Alphaproteobacteria</taxon>
        <taxon>Hyphomicrobiales</taxon>
        <taxon>Blastochloridaceae</taxon>
        <taxon>Blastochloris</taxon>
    </lineage>
</organism>
<dbReference type="Proteomes" id="UP000266934">
    <property type="component" value="Chromosome"/>
</dbReference>
<dbReference type="PROSITE" id="PS00430">
    <property type="entry name" value="TONB_DEPENDENT_REC_1"/>
    <property type="match status" value="1"/>
</dbReference>
<dbReference type="InterPro" id="IPR016071">
    <property type="entry name" value="Staphylococal_nuclease_OB-fold"/>
</dbReference>
<dbReference type="RefSeq" id="WP_197723274.1">
    <property type="nucleotide sequence ID" value="NZ_AP018907.1"/>
</dbReference>
<accession>A0A348FYM1</accession>
<sequence>MKLADAARVQIGLGAAAVAALLCTGTVMASEVRVVDGDTIVVDGERIRILGLDAPEIGHAQCADERQRGLAAKAALAELLAAREPEIERHGRDRYRRTLAVVRVAGRNVAAIMIRAGHARLYWGGKRRGWCRPPAQKSASRISEFPSPAFSGI</sequence>
<dbReference type="EMBL" id="AP018907">
    <property type="protein sequence ID" value="BBF92404.1"/>
    <property type="molecule type" value="Genomic_DNA"/>
</dbReference>
<name>A0A348FYM1_9HYPH</name>
<reference evidence="2 3" key="1">
    <citation type="submission" date="2018-08" db="EMBL/GenBank/DDBJ databases">
        <title>Complete genome sequencing of Blastochloris tepida GI.</title>
        <authorList>
            <person name="Tsukatani Y."/>
            <person name="Mori H."/>
        </authorList>
    </citation>
    <scope>NUCLEOTIDE SEQUENCE [LARGE SCALE GENOMIC DNA]</scope>
    <source>
        <strain evidence="2 3">GI</strain>
    </source>
</reference>
<dbReference type="AlphaFoldDB" id="A0A348FYM1"/>
<dbReference type="PROSITE" id="PS50830">
    <property type="entry name" value="TNASE_3"/>
    <property type="match status" value="1"/>
</dbReference>
<proteinExistence type="predicted"/>
<protein>
    <recommendedName>
        <fullName evidence="1">TNase-like domain-containing protein</fullName>
    </recommendedName>
</protein>
<dbReference type="Pfam" id="PF00565">
    <property type="entry name" value="SNase"/>
    <property type="match status" value="1"/>
</dbReference>
<keyword evidence="3" id="KW-1185">Reference proteome</keyword>
<dbReference type="SUPFAM" id="SSF50199">
    <property type="entry name" value="Staphylococcal nuclease"/>
    <property type="match status" value="1"/>
</dbReference>
<evidence type="ECO:0000259" key="1">
    <source>
        <dbReference type="PROSITE" id="PS50830"/>
    </source>
</evidence>
<dbReference type="SMART" id="SM00318">
    <property type="entry name" value="SNc"/>
    <property type="match status" value="1"/>
</dbReference>
<feature type="domain" description="TNase-like" evidence="1">
    <location>
        <begin position="25"/>
        <end position="122"/>
    </location>
</feature>
<evidence type="ECO:0000313" key="2">
    <source>
        <dbReference type="EMBL" id="BBF92404.1"/>
    </source>
</evidence>
<dbReference type="Gene3D" id="2.40.50.90">
    <property type="match status" value="1"/>
</dbReference>
<gene>
    <name evidence="2" type="ORF">BLTE_10890</name>
</gene>